<dbReference type="EMBL" id="JAPDDT010000006">
    <property type="protein sequence ID" value="MCW1923983.1"/>
    <property type="molecule type" value="Genomic_DNA"/>
</dbReference>
<name>A0ABT3GKG5_9BACT</name>
<reference evidence="1 2" key="1">
    <citation type="submission" date="2022-10" db="EMBL/GenBank/DDBJ databases">
        <title>Luteolibacter arcticus strain CCTCC AB 2014275, whole genome shotgun sequencing project.</title>
        <authorList>
            <person name="Zhao G."/>
            <person name="Shen L."/>
        </authorList>
    </citation>
    <scope>NUCLEOTIDE SEQUENCE [LARGE SCALE GENOMIC DNA]</scope>
    <source>
        <strain evidence="1 2">CCTCC AB 2014275</strain>
    </source>
</reference>
<accession>A0ABT3GKG5</accession>
<organism evidence="1 2">
    <name type="scientific">Luteolibacter arcticus</name>
    <dbReference type="NCBI Taxonomy" id="1581411"/>
    <lineage>
        <taxon>Bacteria</taxon>
        <taxon>Pseudomonadati</taxon>
        <taxon>Verrucomicrobiota</taxon>
        <taxon>Verrucomicrobiia</taxon>
        <taxon>Verrucomicrobiales</taxon>
        <taxon>Verrucomicrobiaceae</taxon>
        <taxon>Luteolibacter</taxon>
    </lineage>
</organism>
<keyword evidence="2" id="KW-1185">Reference proteome</keyword>
<dbReference type="Proteomes" id="UP001320876">
    <property type="component" value="Unassembled WGS sequence"/>
</dbReference>
<protein>
    <submittedName>
        <fullName evidence="1">Uncharacterized protein</fullName>
    </submittedName>
</protein>
<proteinExistence type="predicted"/>
<dbReference type="RefSeq" id="WP_264488089.1">
    <property type="nucleotide sequence ID" value="NZ_JAPDDT010000006.1"/>
</dbReference>
<evidence type="ECO:0000313" key="2">
    <source>
        <dbReference type="Proteomes" id="UP001320876"/>
    </source>
</evidence>
<gene>
    <name evidence="1" type="ORF">OKA05_15555</name>
</gene>
<evidence type="ECO:0000313" key="1">
    <source>
        <dbReference type="EMBL" id="MCW1923983.1"/>
    </source>
</evidence>
<comment type="caution">
    <text evidence="1">The sequence shown here is derived from an EMBL/GenBank/DDBJ whole genome shotgun (WGS) entry which is preliminary data.</text>
</comment>
<sequence>MSVDIIPVLRKRSFSFLERRPEWRTAFLLGSLVLFAVAAAFPKENGPALEIVSPCKLMASNDPLLDAIAPKNP</sequence>